<dbReference type="InterPro" id="IPR003740">
    <property type="entry name" value="YitT"/>
</dbReference>
<dbReference type="CDD" id="cd16380">
    <property type="entry name" value="YitT_C"/>
    <property type="match status" value="1"/>
</dbReference>
<proteinExistence type="predicted"/>
<feature type="transmembrane region" description="Helical" evidence="6">
    <location>
        <begin position="78"/>
        <end position="97"/>
    </location>
</feature>
<evidence type="ECO:0000256" key="6">
    <source>
        <dbReference type="SAM" id="Phobius"/>
    </source>
</evidence>
<dbReference type="Pfam" id="PF02588">
    <property type="entry name" value="YitT_membrane"/>
    <property type="match status" value="1"/>
</dbReference>
<feature type="transmembrane region" description="Helical" evidence="6">
    <location>
        <begin position="176"/>
        <end position="193"/>
    </location>
</feature>
<dbReference type="InterPro" id="IPR015867">
    <property type="entry name" value="N-reg_PII/ATP_PRibTrfase_C"/>
</dbReference>
<evidence type="ECO:0000256" key="2">
    <source>
        <dbReference type="ARBA" id="ARBA00022475"/>
    </source>
</evidence>
<organism evidence="8 9">
    <name type="scientific">Ligilactobacillus ceti DSM 22408</name>
    <dbReference type="NCBI Taxonomy" id="1122146"/>
    <lineage>
        <taxon>Bacteria</taxon>
        <taxon>Bacillati</taxon>
        <taxon>Bacillota</taxon>
        <taxon>Bacilli</taxon>
        <taxon>Lactobacillales</taxon>
        <taxon>Lactobacillaceae</taxon>
        <taxon>Ligilactobacillus</taxon>
    </lineage>
</organism>
<dbReference type="STRING" id="1122146.IV53_GL000733"/>
<accession>A0A0R2KRE3</accession>
<feature type="transmembrane region" description="Helical" evidence="6">
    <location>
        <begin position="49"/>
        <end position="71"/>
    </location>
</feature>
<evidence type="ECO:0000313" key="8">
    <source>
        <dbReference type="EMBL" id="KRN88765.1"/>
    </source>
</evidence>
<keyword evidence="9" id="KW-1185">Reference proteome</keyword>
<dbReference type="InterPro" id="IPR019264">
    <property type="entry name" value="DUF2179"/>
</dbReference>
<comment type="subcellular location">
    <subcellularLocation>
        <location evidence="1">Cell membrane</location>
        <topology evidence="1">Multi-pass membrane protein</topology>
    </subcellularLocation>
</comment>
<dbReference type="AlphaFoldDB" id="A0A0R2KRE3"/>
<dbReference type="InterPro" id="IPR051461">
    <property type="entry name" value="UPF0750_membrane"/>
</dbReference>
<protein>
    <recommendedName>
        <fullName evidence="7">DUF2179 domain-containing protein</fullName>
    </recommendedName>
</protein>
<evidence type="ECO:0000256" key="3">
    <source>
        <dbReference type="ARBA" id="ARBA00022692"/>
    </source>
</evidence>
<dbReference type="PATRIC" id="fig|1122146.4.peg.763"/>
<reference evidence="8 9" key="1">
    <citation type="journal article" date="2015" name="Genome Announc.">
        <title>Expanding the biotechnology potential of lactobacilli through comparative genomics of 213 strains and associated genera.</title>
        <authorList>
            <person name="Sun Z."/>
            <person name="Harris H.M."/>
            <person name="McCann A."/>
            <person name="Guo C."/>
            <person name="Argimon S."/>
            <person name="Zhang W."/>
            <person name="Yang X."/>
            <person name="Jeffery I.B."/>
            <person name="Cooney J.C."/>
            <person name="Kagawa T.F."/>
            <person name="Liu W."/>
            <person name="Song Y."/>
            <person name="Salvetti E."/>
            <person name="Wrobel A."/>
            <person name="Rasinkangas P."/>
            <person name="Parkhill J."/>
            <person name="Rea M.C."/>
            <person name="O'Sullivan O."/>
            <person name="Ritari J."/>
            <person name="Douillard F.P."/>
            <person name="Paul Ross R."/>
            <person name="Yang R."/>
            <person name="Briner A.E."/>
            <person name="Felis G.E."/>
            <person name="de Vos W.M."/>
            <person name="Barrangou R."/>
            <person name="Klaenhammer T.R."/>
            <person name="Caufield P.W."/>
            <person name="Cui Y."/>
            <person name="Zhang H."/>
            <person name="O'Toole P.W."/>
        </authorList>
    </citation>
    <scope>NUCLEOTIDE SEQUENCE [LARGE SCALE GENOMIC DNA]</scope>
    <source>
        <strain evidence="8 9">DSM 22408</strain>
    </source>
</reference>
<dbReference type="PANTHER" id="PTHR33545:SF10">
    <property type="entry name" value="UPF0750 MEMBRANE PROTEIN YPJC"/>
    <property type="match status" value="1"/>
</dbReference>
<feature type="transmembrane region" description="Helical" evidence="6">
    <location>
        <begin position="151"/>
        <end position="170"/>
    </location>
</feature>
<comment type="caution">
    <text evidence="8">The sequence shown here is derived from an EMBL/GenBank/DDBJ whole genome shotgun (WGS) entry which is preliminary data.</text>
</comment>
<feature type="transmembrane region" description="Helical" evidence="6">
    <location>
        <begin position="109"/>
        <end position="130"/>
    </location>
</feature>
<dbReference type="eggNOG" id="COG1284">
    <property type="taxonomic scope" value="Bacteria"/>
</dbReference>
<dbReference type="Pfam" id="PF10035">
    <property type="entry name" value="DUF2179"/>
    <property type="match status" value="1"/>
</dbReference>
<evidence type="ECO:0000256" key="1">
    <source>
        <dbReference type="ARBA" id="ARBA00004651"/>
    </source>
</evidence>
<feature type="domain" description="DUF2179" evidence="7">
    <location>
        <begin position="223"/>
        <end position="277"/>
    </location>
</feature>
<dbReference type="GO" id="GO:0005886">
    <property type="term" value="C:plasma membrane"/>
    <property type="evidence" value="ECO:0007669"/>
    <property type="project" value="UniProtKB-SubCell"/>
</dbReference>
<feature type="transmembrane region" description="Helical" evidence="6">
    <location>
        <begin position="12"/>
        <end position="29"/>
    </location>
</feature>
<dbReference type="EMBL" id="JQBZ01000025">
    <property type="protein sequence ID" value="KRN88765.1"/>
    <property type="molecule type" value="Genomic_DNA"/>
</dbReference>
<evidence type="ECO:0000256" key="5">
    <source>
        <dbReference type="ARBA" id="ARBA00023136"/>
    </source>
</evidence>
<keyword evidence="2" id="KW-1003">Cell membrane</keyword>
<evidence type="ECO:0000256" key="4">
    <source>
        <dbReference type="ARBA" id="ARBA00022989"/>
    </source>
</evidence>
<keyword evidence="5 6" id="KW-0472">Membrane</keyword>
<dbReference type="PANTHER" id="PTHR33545">
    <property type="entry name" value="UPF0750 MEMBRANE PROTEIN YITT-RELATED"/>
    <property type="match status" value="1"/>
</dbReference>
<keyword evidence="3 6" id="KW-0812">Transmembrane</keyword>
<dbReference type="Proteomes" id="UP000051500">
    <property type="component" value="Unassembled WGS sequence"/>
</dbReference>
<evidence type="ECO:0000313" key="9">
    <source>
        <dbReference type="Proteomes" id="UP000051500"/>
    </source>
</evidence>
<dbReference type="PIRSF" id="PIRSF006483">
    <property type="entry name" value="Membrane_protein_YitT"/>
    <property type="match status" value="1"/>
</dbReference>
<keyword evidence="4 6" id="KW-1133">Transmembrane helix</keyword>
<gene>
    <name evidence="8" type="ORF">IV53_GL000733</name>
</gene>
<dbReference type="Gene3D" id="3.30.70.120">
    <property type="match status" value="1"/>
</dbReference>
<evidence type="ECO:0000259" key="7">
    <source>
        <dbReference type="Pfam" id="PF10035"/>
    </source>
</evidence>
<sequence>MLKKEKVRILDLIMITLSCALFGFGIVKFNMANNLASSGVAGLALIVRYWLHIDPAYTTMVLNVPLLIIGYRYLGKKSLFYTIWGTVMVSVWIWLWQRIPINIEIHHDLFIAGLSTGLVGGLGAGMLYRFDGTSGGTDIIARILEKKKGIPMGKSLLMMDVVVLALSLSYMDLRQMLYTLLASYVFANMVNIIQDAGYSAKGVIIISDEHEAIADAIMHDLVRGVSYLHAEGAFSHKDKKVIYCIMDPSEITTLKRLIDQYDKNAFVSISDVNEVLGSGFTYDTKKKKKKIFKKA</sequence>
<name>A0A0R2KRE3_9LACO</name>